<dbReference type="STRING" id="1304275.C41B8_16244"/>
<dbReference type="SUPFAM" id="SSF140490">
    <property type="entry name" value="Nqo1C-terminal domain-like"/>
    <property type="match status" value="1"/>
</dbReference>
<evidence type="ECO:0000256" key="6">
    <source>
        <dbReference type="ARBA" id="ARBA00022630"/>
    </source>
</evidence>
<dbReference type="GO" id="GO:0010181">
    <property type="term" value="F:FMN binding"/>
    <property type="evidence" value="ECO:0007669"/>
    <property type="project" value="InterPro"/>
</dbReference>
<evidence type="ECO:0000313" key="17">
    <source>
        <dbReference type="Proteomes" id="UP000028302"/>
    </source>
</evidence>
<organism evidence="16 17">
    <name type="scientific">Salinisphaera hydrothermalis (strain C41B8)</name>
    <dbReference type="NCBI Taxonomy" id="1304275"/>
    <lineage>
        <taxon>Bacteria</taxon>
        <taxon>Pseudomonadati</taxon>
        <taxon>Pseudomonadota</taxon>
        <taxon>Gammaproteobacteria</taxon>
        <taxon>Salinisphaerales</taxon>
        <taxon>Salinisphaeraceae</taxon>
        <taxon>Salinisphaera</taxon>
    </lineage>
</organism>
<dbReference type="NCBIfam" id="NF010120">
    <property type="entry name" value="PRK13596.1"/>
    <property type="match status" value="1"/>
</dbReference>
<dbReference type="GO" id="GO:0048038">
    <property type="term" value="F:quinone binding"/>
    <property type="evidence" value="ECO:0007669"/>
    <property type="project" value="UniProtKB-KW"/>
</dbReference>
<dbReference type="GO" id="GO:0046872">
    <property type="term" value="F:metal ion binding"/>
    <property type="evidence" value="ECO:0007669"/>
    <property type="project" value="UniProtKB-KW"/>
</dbReference>
<dbReference type="InterPro" id="IPR019575">
    <property type="entry name" value="Nuop51_4Fe4S-bd"/>
</dbReference>
<dbReference type="SUPFAM" id="SSF142019">
    <property type="entry name" value="Nqo1 FMN-binding domain-like"/>
    <property type="match status" value="1"/>
</dbReference>
<dbReference type="eggNOG" id="COG1894">
    <property type="taxonomic scope" value="Bacteria"/>
</dbReference>
<reference evidence="16 17" key="1">
    <citation type="submission" date="2013-03" db="EMBL/GenBank/DDBJ databases">
        <title>Salinisphaera hydrothermalis C41B8 Genome Sequencing.</title>
        <authorList>
            <person name="Li C."/>
            <person name="Lai Q."/>
            <person name="Shao Z."/>
        </authorList>
    </citation>
    <scope>NUCLEOTIDE SEQUENCE [LARGE SCALE GENOMIC DNA]</scope>
    <source>
        <strain evidence="16 17">C41B8</strain>
    </source>
</reference>
<evidence type="ECO:0000256" key="7">
    <source>
        <dbReference type="ARBA" id="ARBA00022643"/>
    </source>
</evidence>
<dbReference type="SUPFAM" id="SSF142984">
    <property type="entry name" value="Nqo1 middle domain-like"/>
    <property type="match status" value="1"/>
</dbReference>
<dbReference type="OrthoDB" id="9805533at2"/>
<gene>
    <name evidence="16" type="ORF">C41B8_16244</name>
</gene>
<dbReference type="EC" id="7.1.1.-" evidence="14"/>
<dbReference type="FunFam" id="1.20.1440.230:FF:000002">
    <property type="entry name" value="NADH-quinone oxidoreductase subunit F"/>
    <property type="match status" value="1"/>
</dbReference>
<evidence type="ECO:0000259" key="15">
    <source>
        <dbReference type="SMART" id="SM00928"/>
    </source>
</evidence>
<evidence type="ECO:0000256" key="8">
    <source>
        <dbReference type="ARBA" id="ARBA00022723"/>
    </source>
</evidence>
<keyword evidence="17" id="KW-1185">Reference proteome</keyword>
<comment type="function">
    <text evidence="14">NDH-1 shuttles electrons from NADH, via FMN and iron-sulfur (Fe-S) centers, to quinones in the respiratory chain.</text>
</comment>
<keyword evidence="14" id="KW-0874">Quinone</keyword>
<dbReference type="PANTHER" id="PTHR43578:SF3">
    <property type="entry name" value="NADH-QUINONE OXIDOREDUCTASE SUBUNIT F"/>
    <property type="match status" value="1"/>
</dbReference>
<accession>A0A084IHI4</accession>
<evidence type="ECO:0000256" key="14">
    <source>
        <dbReference type="RuleBase" id="RU364066"/>
    </source>
</evidence>
<dbReference type="InterPro" id="IPR001949">
    <property type="entry name" value="NADH-UbQ_OxRdtase_51kDa_CS"/>
</dbReference>
<dbReference type="GO" id="GO:0051287">
    <property type="term" value="F:NAD binding"/>
    <property type="evidence" value="ECO:0007669"/>
    <property type="project" value="UniProtKB-UniRule"/>
</dbReference>
<evidence type="ECO:0000256" key="10">
    <source>
        <dbReference type="ARBA" id="ARBA00023004"/>
    </source>
</evidence>
<evidence type="ECO:0000256" key="4">
    <source>
        <dbReference type="ARBA" id="ARBA00019901"/>
    </source>
</evidence>
<comment type="cofactor">
    <cofactor evidence="2 14">
        <name>[4Fe-4S] cluster</name>
        <dbReference type="ChEBI" id="CHEBI:49883"/>
    </cofactor>
</comment>
<protein>
    <recommendedName>
        <fullName evidence="4 14">NADH-quinone oxidoreductase subunit F</fullName>
        <ecNumber evidence="14">7.1.1.-</ecNumber>
    </recommendedName>
</protein>
<dbReference type="Pfam" id="PF10589">
    <property type="entry name" value="NADH_4Fe-4S"/>
    <property type="match status" value="1"/>
</dbReference>
<dbReference type="EMBL" id="APNK01000037">
    <property type="protein sequence ID" value="KEZ76168.1"/>
    <property type="molecule type" value="Genomic_DNA"/>
</dbReference>
<sequence>MEETKVLTQRIRPDRSPVWIDDYMDLGGYEALKTALADYGPTEVGPLIKEAGLRGRGGAGFPTGVKWSFMPRFEDRPDERPAHVYLVVNADEMEPGTFKDRLIMEGDPHQLIEGMIIASYAIGADTAYVFLRGEYTECRRRLQQAIDEAHEKGFLGENILDSGFSLNLHLHMSAGRYICGEESALLSALEGRRAVPRHKPPFPAASGLFGQPTTVNNVETICNVPHIVKNGAEWYKSLGLNKDGGTKLFGASGHVAKPGLAEFPLGVKLGDVLEHFGGIRNGRKLKGLLPGGGSTPFLTPDHLDTPMDYDGVGAVGSRLGTATMIVFDDQTPIVGVLKNLEHFYAQESCGWCTPCRDGLPWVEKMLVNLEAGKGQPGDIELLDLHVKLLGPGKTFCAHAPGAMGPLEAGLKYYRDELSALIPDDASNLSRTQAANANPL</sequence>
<keyword evidence="10 14" id="KW-0408">Iron</keyword>
<dbReference type="FunFam" id="3.40.50.11540:FF:000001">
    <property type="entry name" value="NADH dehydrogenase [ubiquinone] flavoprotein 1, mitochondrial"/>
    <property type="match status" value="1"/>
</dbReference>
<dbReference type="InterPro" id="IPR037225">
    <property type="entry name" value="Nuo51_FMN-bd_sf"/>
</dbReference>
<name>A0A084IHI4_SALHC</name>
<dbReference type="Gene3D" id="6.10.250.1450">
    <property type="match status" value="1"/>
</dbReference>
<dbReference type="Gene3D" id="3.40.50.11540">
    <property type="entry name" value="NADH-ubiquinone oxidoreductase 51kDa subunit"/>
    <property type="match status" value="1"/>
</dbReference>
<evidence type="ECO:0000256" key="2">
    <source>
        <dbReference type="ARBA" id="ARBA00001966"/>
    </source>
</evidence>
<keyword evidence="8 14" id="KW-0479">Metal-binding</keyword>
<dbReference type="NCBIfam" id="TIGR01959">
    <property type="entry name" value="nuoF_fam"/>
    <property type="match status" value="1"/>
</dbReference>
<evidence type="ECO:0000256" key="11">
    <source>
        <dbReference type="ARBA" id="ARBA00023014"/>
    </source>
</evidence>
<dbReference type="Proteomes" id="UP000028302">
    <property type="component" value="Unassembled WGS sequence"/>
</dbReference>
<dbReference type="PANTHER" id="PTHR43578">
    <property type="entry name" value="NADH-QUINONE OXIDOREDUCTASE SUBUNIT F"/>
    <property type="match status" value="1"/>
</dbReference>
<evidence type="ECO:0000256" key="9">
    <source>
        <dbReference type="ARBA" id="ARBA00022967"/>
    </source>
</evidence>
<proteinExistence type="inferred from homology"/>
<evidence type="ECO:0000256" key="13">
    <source>
        <dbReference type="ARBA" id="ARBA00047712"/>
    </source>
</evidence>
<keyword evidence="5 14" id="KW-0004">4Fe-4S</keyword>
<keyword evidence="7 14" id="KW-0288">FMN</keyword>
<keyword evidence="9" id="KW-1278">Translocase</keyword>
<dbReference type="Gene3D" id="1.20.1440.230">
    <property type="entry name" value="NADH-ubiquinone oxidoreductase 51kDa subunit, iron-sulphur binding domain"/>
    <property type="match status" value="1"/>
</dbReference>
<dbReference type="Gene3D" id="3.10.20.600">
    <property type="match status" value="1"/>
</dbReference>
<comment type="caution">
    <text evidence="16">The sequence shown here is derived from an EMBL/GenBank/DDBJ whole genome shotgun (WGS) entry which is preliminary data.</text>
</comment>
<dbReference type="Pfam" id="PF01512">
    <property type="entry name" value="Complex1_51K"/>
    <property type="match status" value="1"/>
</dbReference>
<dbReference type="GO" id="GO:0008137">
    <property type="term" value="F:NADH dehydrogenase (ubiquinone) activity"/>
    <property type="evidence" value="ECO:0007669"/>
    <property type="project" value="InterPro"/>
</dbReference>
<dbReference type="RefSeq" id="WP_037340615.1">
    <property type="nucleotide sequence ID" value="NZ_APNK01000037.1"/>
</dbReference>
<evidence type="ECO:0000256" key="1">
    <source>
        <dbReference type="ARBA" id="ARBA00001917"/>
    </source>
</evidence>
<comment type="catalytic activity">
    <reaction evidence="13 14">
        <text>a quinone + NADH + 5 H(+)(in) = a quinol + NAD(+) + 4 H(+)(out)</text>
        <dbReference type="Rhea" id="RHEA:57888"/>
        <dbReference type="ChEBI" id="CHEBI:15378"/>
        <dbReference type="ChEBI" id="CHEBI:24646"/>
        <dbReference type="ChEBI" id="CHEBI:57540"/>
        <dbReference type="ChEBI" id="CHEBI:57945"/>
        <dbReference type="ChEBI" id="CHEBI:132124"/>
    </reaction>
</comment>
<dbReference type="PATRIC" id="fig|1304275.5.peg.3326"/>
<dbReference type="InterPro" id="IPR037207">
    <property type="entry name" value="Nuop51_4Fe4S-bd_sf"/>
</dbReference>
<dbReference type="InterPro" id="IPR011538">
    <property type="entry name" value="Nuo51_FMN-bd"/>
</dbReference>
<evidence type="ECO:0000256" key="3">
    <source>
        <dbReference type="ARBA" id="ARBA00007523"/>
    </source>
</evidence>
<evidence type="ECO:0000313" key="16">
    <source>
        <dbReference type="EMBL" id="KEZ76168.1"/>
    </source>
</evidence>
<feature type="domain" description="NADH-ubiquinone oxidoreductase 51kDa subunit iron-sulphur binding" evidence="15">
    <location>
        <begin position="334"/>
        <end position="379"/>
    </location>
</feature>
<dbReference type="PROSITE" id="PS00645">
    <property type="entry name" value="COMPLEX1_51K_2"/>
    <property type="match status" value="1"/>
</dbReference>
<keyword evidence="11 14" id="KW-0411">Iron-sulfur</keyword>
<dbReference type="SMART" id="SM00928">
    <property type="entry name" value="NADH_4Fe-4S"/>
    <property type="match status" value="1"/>
</dbReference>
<evidence type="ECO:0000256" key="5">
    <source>
        <dbReference type="ARBA" id="ARBA00022485"/>
    </source>
</evidence>
<keyword evidence="6 14" id="KW-0285">Flavoprotein</keyword>
<keyword evidence="12 14" id="KW-0520">NAD</keyword>
<comment type="similarity">
    <text evidence="3 14">Belongs to the complex I 51 kDa subunit family.</text>
</comment>
<dbReference type="AlphaFoldDB" id="A0A084IHI4"/>
<comment type="cofactor">
    <cofactor evidence="1 14">
        <name>FMN</name>
        <dbReference type="ChEBI" id="CHEBI:58210"/>
    </cofactor>
</comment>
<dbReference type="GO" id="GO:0051539">
    <property type="term" value="F:4 iron, 4 sulfur cluster binding"/>
    <property type="evidence" value="ECO:0007669"/>
    <property type="project" value="UniProtKB-UniRule"/>
</dbReference>
<dbReference type="InterPro" id="IPR011537">
    <property type="entry name" value="NADH-UbQ_OxRdtase_suF"/>
</dbReference>
<evidence type="ECO:0000256" key="12">
    <source>
        <dbReference type="ARBA" id="ARBA00023027"/>
    </source>
</evidence>